<evidence type="ECO:0000313" key="1">
    <source>
        <dbReference type="EMBL" id="WIM69112.1"/>
    </source>
</evidence>
<dbReference type="PANTHER" id="PTHR36849">
    <property type="entry name" value="CYTOPLASMIC PROTEIN-RELATED"/>
    <property type="match status" value="1"/>
</dbReference>
<organism evidence="1 2">
    <name type="scientific">Corynebacterium suedekumii</name>
    <dbReference type="NCBI Taxonomy" id="3049801"/>
    <lineage>
        <taxon>Bacteria</taxon>
        <taxon>Bacillati</taxon>
        <taxon>Actinomycetota</taxon>
        <taxon>Actinomycetes</taxon>
        <taxon>Mycobacteriales</taxon>
        <taxon>Corynebacteriaceae</taxon>
        <taxon>Corynebacterium</taxon>
    </lineage>
</organism>
<protein>
    <submittedName>
        <fullName evidence="1">DUF488 family protein</fullName>
    </submittedName>
</protein>
<dbReference type="PANTHER" id="PTHR36849:SF1">
    <property type="entry name" value="CYTOPLASMIC PROTEIN"/>
    <property type="match status" value="1"/>
</dbReference>
<accession>A0ABY8VJ58</accession>
<dbReference type="Pfam" id="PF22752">
    <property type="entry name" value="DUF488-N3i"/>
    <property type="match status" value="1"/>
</dbReference>
<dbReference type="Proteomes" id="UP001238805">
    <property type="component" value="Chromosome"/>
</dbReference>
<proteinExistence type="predicted"/>
<dbReference type="InterPro" id="IPR052552">
    <property type="entry name" value="YeaO-like"/>
</dbReference>
<keyword evidence="2" id="KW-1185">Reference proteome</keyword>
<gene>
    <name evidence="1" type="ORF">QP029_07320</name>
</gene>
<evidence type="ECO:0000313" key="2">
    <source>
        <dbReference type="Proteomes" id="UP001238805"/>
    </source>
</evidence>
<reference evidence="1 2" key="1">
    <citation type="submission" date="2023-05" db="EMBL/GenBank/DDBJ databases">
        <title>Corynebacterium suedekumii sp. nov. and Corynebacterium breve sp. nov. isolated from raw cow's milk.</title>
        <authorList>
            <person name="Baer M.K."/>
            <person name="Mehl L."/>
            <person name="Hellmuth R."/>
            <person name="Marke G."/>
            <person name="Lipski A."/>
        </authorList>
    </citation>
    <scope>NUCLEOTIDE SEQUENCE [LARGE SCALE GENOMIC DNA]</scope>
    <source>
        <strain evidence="1 2">LM112</strain>
    </source>
</reference>
<dbReference type="RefSeq" id="WP_284873710.1">
    <property type="nucleotide sequence ID" value="NZ_CP126970.1"/>
</dbReference>
<dbReference type="EMBL" id="CP126970">
    <property type="protein sequence ID" value="WIM69112.1"/>
    <property type="molecule type" value="Genomic_DNA"/>
</dbReference>
<name>A0ABY8VJ58_9CORY</name>
<sequence>MKVSCVKVHDLLHGEAESEGTAVLVDRLWPRGVAKKDLHHDLWLKDVAPSPELRRWFDHDPAKFDEFTRRYRAELDEAYGAGNGDVDTLLELGDVTLMYAAHDREHNHAVVLAAWMKEQKWKPH</sequence>